<sequence length="79" mass="9112">MTTQRIQLDISNDVFDKVMFFLENLPKNLVRISSEQTTTEPEESQLKKFHSLINKSNNKTKLTMKIATDTSEMSNDGLF</sequence>
<proteinExistence type="predicted"/>
<accession>A0A6S6STQ5</accession>
<evidence type="ECO:0000313" key="1">
    <source>
        <dbReference type="EMBL" id="CAA6808005.1"/>
    </source>
</evidence>
<dbReference type="EMBL" id="CACVAR010000168">
    <property type="protein sequence ID" value="CAA6808005.1"/>
    <property type="molecule type" value="Genomic_DNA"/>
</dbReference>
<reference evidence="1" key="1">
    <citation type="submission" date="2020-01" db="EMBL/GenBank/DDBJ databases">
        <authorList>
            <person name="Meier V. D."/>
            <person name="Meier V D."/>
        </authorList>
    </citation>
    <scope>NUCLEOTIDE SEQUENCE</scope>
    <source>
        <strain evidence="1">HLG_WM_MAG_03</strain>
    </source>
</reference>
<dbReference type="AlphaFoldDB" id="A0A6S6STQ5"/>
<organism evidence="1">
    <name type="scientific">uncultured Sulfurovum sp</name>
    <dbReference type="NCBI Taxonomy" id="269237"/>
    <lineage>
        <taxon>Bacteria</taxon>
        <taxon>Pseudomonadati</taxon>
        <taxon>Campylobacterota</taxon>
        <taxon>Epsilonproteobacteria</taxon>
        <taxon>Campylobacterales</taxon>
        <taxon>Sulfurovaceae</taxon>
        <taxon>Sulfurovum</taxon>
        <taxon>environmental samples</taxon>
    </lineage>
</organism>
<name>A0A6S6STQ5_9BACT</name>
<gene>
    <name evidence="1" type="ORF">HELGO_WM14998</name>
</gene>
<protein>
    <submittedName>
        <fullName evidence="1">Uncharacterized protein</fullName>
    </submittedName>
</protein>